<keyword evidence="2" id="KW-0812">Transmembrane</keyword>
<protein>
    <submittedName>
        <fullName evidence="3">Uncharacterized protein</fullName>
    </submittedName>
</protein>
<feature type="compositionally biased region" description="Pro residues" evidence="1">
    <location>
        <begin position="1259"/>
        <end position="1268"/>
    </location>
</feature>
<feature type="transmembrane region" description="Helical" evidence="2">
    <location>
        <begin position="748"/>
        <end position="769"/>
    </location>
</feature>
<sequence>MYGVLTFLKVFHMVPRLPNESHYLFKHCLLSMADAFFCQVPVHKIYLAQVIDAALRSIVWRLYDVLPGAPMPVVTLVSLTWQAWIVVFSSMLQARHVTTYRRLIQAPQRLQQSQEISAAAAAGGSDAKAEMTPSRASSGSLVSPAAPTSSGVSAALASVSERQPHAQQQWQQPMPQGQQQHQQHPSASAPLLCSPPVEHLPPGHLSGSTTVTSTTTATNTVSDLSPDTSPPFGVVFLPQNCDQMLVSRCSSTSTRTRSGLSSATSIPYRVIAASSGIAIDPDAVADAETTPVAWPEEEEEELQLLSRTEGIGPVYGGGRGSNGIGGGGMRYGDYTTAGRGAGRGRAVVPAGEKVGREEVMEEEEDDGDDYRAPIPMLSTVEILEGSSGQLAPLEDEARLGTGCTGESVREATVAIAPASSTTTANATVTYRRPRRVASVGGLVASTPAAAAAPFANLSLEARVTDVKSPGTMAAAAAASSSPQLQPQPPRPAAEALSSVELTALIPRGLGQRAGSCRSRQSEAALRRLMRGPSSYVLLSKQRERDQNVRPTSTSVQLVVTNAEPHQLGPQWRNKLATAMAESVPGWHLANVSVRQGSLIVHLDLVYQPVAAGGRAGGRPSMGDLPPASANDFISVQHGGRMLKFSYNAPPWSTTGEIESGAESVRPVVSESGRSRSGSGVRLRRRHGGGQAATAPAAAAAAAVAAVATILFNASRRNAAALYDAVLLALSPPPLLATRDYVAFLHARVGLLHIAYANLMAVTMLIFYAWHRGKGLRLTNILCFMAPELLTVAGGAVASGSSGGGWAAVRTPLVHVGVALRGILTLGTSVGVMPLVSQVHAGMAPRGRQVQLSTGADDCAGMRWIMKMMLISTLQVLCMQTPVRLAFAVRLLPLAGAITSHLLLCHPESPYLDGLALHLGWEAALFLLAASMQASSCFSFMNSSSVSTKAAAAAAAASTSIGCDGGSSSKSRSSGGGRVAAAAAAAAAVMASGSNASTITGFLTAAAGDKSSAMPISVVEELQVVLRHISPASMASGVHAASPATVITRTLAAPAAAHVQRPPGAPLQFDAELTMVAATQDAPGVVHVELWRRHRRLAARPVLLTAVAPPPPPLQVKEAALTAASTAAAGQGADLPHWLQDVVSYLGTVNSEGHASAADQFVEELGGWLAQLAAFQRGLTATPDGSGTLCAGAAAAQRITRVLRVHNARPAPRPAPATAGDGSRGGGAQPPQPRQGPGGSGGTAAAPEEKEEVGASGLSPPVPRPPPDPASATIRQLLLCQGQGLLAVAVEAGCVALAEHLLGLLLGPLGAETAAALESAVTPVTGLPLLHAAVKSGCTEMVDVVVGWQTRAGVDEIWAREAVVRAVSLEPRVQGCGLRRGASTTTHLTSPSFVAAVGGFAVAGSTAAATVMATAAPPPPLQPQPPLSEPDATVTAAAMVAEPQPSPSPPERQHQLLFMTACDSDVDDAAAVAESGREPDKLTSVPLGLQHLPKGRLSDGSDVSLTGSFLLETIRQSPPHSVAAPSVPSLTRPPQQQPDAAGRQQPAPAVPIPRSSNRTASHPADEGAMAVVAARSTFTAVAAATIAAAYTSTGVSVAAAVAAADLAPPPGQKPAVGLSAPFKVVCLRPETTDASSAVQVLPRNARDAKEPVATAAADGFMHQPLYDARVTNALHYGGGSEISAAFPTQNRMALFAAGPAAAPFVSTAVADLEKGRLMCSSAAAVGSGGGNGGGGGGTEAERASFESQWTLVDGGVLLLTPLHVALALDDEGRVATHILAKYPEAHDIYSANQAQWLATGADNVGGNSALDSSAMASPFDARPLLPVGIPFRRGSSAANATATSAVIAMQSHAAHARHRISGFGGCGGSSAAVTAAPGGERTTPRGWLPMSGRARNGHEEGANGYGGGGPDGGGLPSPPLGFLGAIQDVEREDEAVQSLSLAKVAFLEGLRKTVPGGNLLEKGSDDGNGNGGDVTLKP</sequence>
<feature type="compositionally biased region" description="Low complexity" evidence="1">
    <location>
        <begin position="1516"/>
        <end position="1528"/>
    </location>
</feature>
<keyword evidence="4" id="KW-1185">Reference proteome</keyword>
<dbReference type="OrthoDB" id="542044at2759"/>
<feature type="compositionally biased region" description="Low complexity" evidence="1">
    <location>
        <begin position="474"/>
        <end position="484"/>
    </location>
</feature>
<feature type="region of interest" description="Disordered" evidence="1">
    <location>
        <begin position="474"/>
        <end position="493"/>
    </location>
</feature>
<dbReference type="GeneID" id="9621644"/>
<evidence type="ECO:0000256" key="1">
    <source>
        <dbReference type="SAM" id="MobiDB-lite"/>
    </source>
</evidence>
<feature type="region of interest" description="Disordered" evidence="1">
    <location>
        <begin position="1469"/>
        <end position="1500"/>
    </location>
</feature>
<gene>
    <name evidence="3" type="ORF">VOLCADRAFT_95778</name>
</gene>
<feature type="region of interest" description="Disordered" evidence="1">
    <location>
        <begin position="115"/>
        <end position="227"/>
    </location>
</feature>
<feature type="compositionally biased region" description="Low complexity" evidence="1">
    <location>
        <begin position="663"/>
        <end position="680"/>
    </location>
</feature>
<feature type="compositionally biased region" description="Low complexity" evidence="1">
    <location>
        <begin position="117"/>
        <end position="126"/>
    </location>
</feature>
<name>D8U8D0_VOLCA</name>
<feature type="compositionally biased region" description="Gly residues" evidence="1">
    <location>
        <begin position="1902"/>
        <end position="1914"/>
    </location>
</feature>
<proteinExistence type="predicted"/>
<evidence type="ECO:0000313" key="3">
    <source>
        <dbReference type="EMBL" id="EFJ44071.1"/>
    </source>
</evidence>
<feature type="region of interest" description="Disordered" evidence="1">
    <location>
        <begin position="1894"/>
        <end position="1920"/>
    </location>
</feature>
<evidence type="ECO:0000313" key="4">
    <source>
        <dbReference type="Proteomes" id="UP000001058"/>
    </source>
</evidence>
<feature type="compositionally biased region" description="Low complexity" evidence="1">
    <location>
        <begin position="206"/>
        <end position="222"/>
    </location>
</feature>
<dbReference type="InParanoid" id="D8U8D0"/>
<dbReference type="SUPFAM" id="SSF81995">
    <property type="entry name" value="beta-sandwich domain of Sec23/24"/>
    <property type="match status" value="1"/>
</dbReference>
<dbReference type="RefSeq" id="XP_002954872.1">
    <property type="nucleotide sequence ID" value="XM_002954826.1"/>
</dbReference>
<feature type="transmembrane region" description="Helical" evidence="2">
    <location>
        <begin position="691"/>
        <end position="713"/>
    </location>
</feature>
<feature type="compositionally biased region" description="Low complexity" evidence="1">
    <location>
        <begin position="149"/>
        <end position="196"/>
    </location>
</feature>
<feature type="region of interest" description="Disordered" evidence="1">
    <location>
        <begin position="655"/>
        <end position="686"/>
    </location>
</feature>
<feature type="region of interest" description="Disordered" evidence="1">
    <location>
        <begin position="1515"/>
        <end position="1563"/>
    </location>
</feature>
<reference evidence="3 4" key="1">
    <citation type="journal article" date="2010" name="Science">
        <title>Genomic analysis of organismal complexity in the multicellular green alga Volvox carteri.</title>
        <authorList>
            <person name="Prochnik S.E."/>
            <person name="Umen J."/>
            <person name="Nedelcu A.M."/>
            <person name="Hallmann A."/>
            <person name="Miller S.M."/>
            <person name="Nishii I."/>
            <person name="Ferris P."/>
            <person name="Kuo A."/>
            <person name="Mitros T."/>
            <person name="Fritz-Laylin L.K."/>
            <person name="Hellsten U."/>
            <person name="Chapman J."/>
            <person name="Simakov O."/>
            <person name="Rensing S.A."/>
            <person name="Terry A."/>
            <person name="Pangilinan J."/>
            <person name="Kapitonov V."/>
            <person name="Jurka J."/>
            <person name="Salamov A."/>
            <person name="Shapiro H."/>
            <person name="Schmutz J."/>
            <person name="Grimwood J."/>
            <person name="Lindquist E."/>
            <person name="Lucas S."/>
            <person name="Grigoriev I.V."/>
            <person name="Schmitt R."/>
            <person name="Kirk D."/>
            <person name="Rokhsar D.S."/>
        </authorList>
    </citation>
    <scope>NUCLEOTIDE SEQUENCE [LARGE SCALE GENOMIC DNA]</scope>
    <source>
        <strain evidence="4">f. Nagariensis / Eve</strain>
    </source>
</reference>
<organism evidence="4">
    <name type="scientific">Volvox carteri f. nagariensis</name>
    <dbReference type="NCBI Taxonomy" id="3068"/>
    <lineage>
        <taxon>Eukaryota</taxon>
        <taxon>Viridiplantae</taxon>
        <taxon>Chlorophyta</taxon>
        <taxon>core chlorophytes</taxon>
        <taxon>Chlorophyceae</taxon>
        <taxon>CS clade</taxon>
        <taxon>Chlamydomonadales</taxon>
        <taxon>Volvocaceae</taxon>
        <taxon>Volvox</taxon>
    </lineage>
</organism>
<dbReference type="Proteomes" id="UP000001058">
    <property type="component" value="Unassembled WGS sequence"/>
</dbReference>
<keyword evidence="2" id="KW-1133">Transmembrane helix</keyword>
<evidence type="ECO:0000256" key="2">
    <source>
        <dbReference type="SAM" id="Phobius"/>
    </source>
</evidence>
<dbReference type="EMBL" id="GL378367">
    <property type="protein sequence ID" value="EFJ44071.1"/>
    <property type="molecule type" value="Genomic_DNA"/>
</dbReference>
<keyword evidence="2" id="KW-0472">Membrane</keyword>
<dbReference type="KEGG" id="vcn:VOLCADRAFT_95778"/>
<feature type="region of interest" description="Disordered" evidence="1">
    <location>
        <begin position="1953"/>
        <end position="1977"/>
    </location>
</feature>
<accession>D8U8D0</accession>
<feature type="region of interest" description="Disordered" evidence="1">
    <location>
        <begin position="1204"/>
        <end position="1269"/>
    </location>
</feature>